<sequence length="137" mass="15666">MDDNEFEYRHQARRAGGYLALAFGMALLYGAMKLTATTWIHVAAWIYLALTLYKLMRNRSGLLRITPARMEVYRNGRQLGTFPLAQIDSARLRRRKLAGDECMVTLRDGRRAYLPREATPPLDRLSAIFESYGVPVV</sequence>
<evidence type="ECO:0000256" key="1">
    <source>
        <dbReference type="SAM" id="Phobius"/>
    </source>
</evidence>
<keyword evidence="1" id="KW-0812">Transmembrane</keyword>
<feature type="transmembrane region" description="Helical" evidence="1">
    <location>
        <begin position="15"/>
        <end position="32"/>
    </location>
</feature>
<evidence type="ECO:0000313" key="2">
    <source>
        <dbReference type="EMBL" id="QPZ91651.1"/>
    </source>
</evidence>
<evidence type="ECO:0000313" key="3">
    <source>
        <dbReference type="Proteomes" id="UP000192422"/>
    </source>
</evidence>
<reference evidence="2 3" key="1">
    <citation type="submission" date="2020-05" db="EMBL/GenBank/DDBJ databases">
        <title>Thioclava electrotropha strain Elox9 finished genome.</title>
        <authorList>
            <person name="Rowe A.R."/>
            <person name="Wilbanks E.G."/>
        </authorList>
    </citation>
    <scope>NUCLEOTIDE SEQUENCE [LARGE SCALE GENOMIC DNA]</scope>
    <source>
        <strain evidence="2 3">Elox9</strain>
    </source>
</reference>
<accession>A0ABX6YVA4</accession>
<evidence type="ECO:0008006" key="4">
    <source>
        <dbReference type="Google" id="ProtNLM"/>
    </source>
</evidence>
<dbReference type="EMBL" id="CP053562">
    <property type="protein sequence ID" value="QPZ91651.1"/>
    <property type="molecule type" value="Genomic_DNA"/>
</dbReference>
<dbReference type="RefSeq" id="WP_078571758.1">
    <property type="nucleotide sequence ID" value="NZ_CAJWUB010000071.1"/>
</dbReference>
<dbReference type="Proteomes" id="UP000192422">
    <property type="component" value="Chromosome"/>
</dbReference>
<proteinExistence type="predicted"/>
<keyword evidence="1" id="KW-1133">Transmembrane helix</keyword>
<keyword evidence="1" id="KW-0472">Membrane</keyword>
<gene>
    <name evidence="2" type="ORF">AKL02_012625</name>
</gene>
<organism evidence="2 3">
    <name type="scientific">Thioclava electrotropha</name>
    <dbReference type="NCBI Taxonomy" id="1549850"/>
    <lineage>
        <taxon>Bacteria</taxon>
        <taxon>Pseudomonadati</taxon>
        <taxon>Pseudomonadota</taxon>
        <taxon>Alphaproteobacteria</taxon>
        <taxon>Rhodobacterales</taxon>
        <taxon>Paracoccaceae</taxon>
        <taxon>Thioclava</taxon>
    </lineage>
</organism>
<keyword evidence="3" id="KW-1185">Reference proteome</keyword>
<name>A0ABX6YVA4_9RHOB</name>
<protein>
    <recommendedName>
        <fullName evidence="4">PH domain-containing protein</fullName>
    </recommendedName>
</protein>
<feature type="transmembrane region" description="Helical" evidence="1">
    <location>
        <begin position="38"/>
        <end position="56"/>
    </location>
</feature>